<dbReference type="STRING" id="1849968.A8C32_03955"/>
<protein>
    <submittedName>
        <fullName evidence="1">Uncharacterized protein</fullName>
    </submittedName>
</protein>
<dbReference type="AlphaFoldDB" id="A0A1E5TB52"/>
<dbReference type="OrthoDB" id="1193200at2"/>
<comment type="caution">
    <text evidence="1">The sequence shown here is derived from an EMBL/GenBank/DDBJ whole genome shotgun (WGS) entry which is preliminary data.</text>
</comment>
<dbReference type="RefSeq" id="WP_069830118.1">
    <property type="nucleotide sequence ID" value="NZ_MDJD01000034.1"/>
</dbReference>
<sequence>MNNKTKVLSVFLLILVISCKSDKTTITTYNSDEHVIIRINKKFKKIFRVNIPIKIKVKNNSIEKKSFIKIDYEYNPYSKGIGEDVYRLQGEESIKIKNNEKKTIAPYNCIDYLIYSWFRLDTLEVTQKEFKLYIEKMLVEKKDTLHIGTVKEFKIKHKELFEKLTNNDSISIQFLDDDKLGERITVPVKW</sequence>
<reference evidence="1 2" key="1">
    <citation type="submission" date="2016-05" db="EMBL/GenBank/DDBJ databases">
        <title>Draft Genome Sequence of Algibacter sp. Strain SK-16 Isolated from the Surface Water of Aburatsubo Inlet.</title>
        <authorList>
            <person name="Wong S.-K."/>
            <person name="Yoshizawa S."/>
            <person name="Nakajima Y."/>
            <person name="Ogura Y."/>
            <person name="Tetsuya H."/>
            <person name="Hamasaki K."/>
        </authorList>
    </citation>
    <scope>NUCLEOTIDE SEQUENCE [LARGE SCALE GENOMIC DNA]</scope>
    <source>
        <strain evidence="1 2">SK-16</strain>
    </source>
</reference>
<dbReference type="EMBL" id="MDJD01000034">
    <property type="protein sequence ID" value="OEK08612.1"/>
    <property type="molecule type" value="Genomic_DNA"/>
</dbReference>
<accession>A0A1E5TB52</accession>
<gene>
    <name evidence="1" type="ORF">A8C32_03955</name>
</gene>
<dbReference type="Proteomes" id="UP000095713">
    <property type="component" value="Unassembled WGS sequence"/>
</dbReference>
<name>A0A1E5TB52_9FLAO</name>
<evidence type="ECO:0000313" key="1">
    <source>
        <dbReference type="EMBL" id="OEK08612.1"/>
    </source>
</evidence>
<dbReference type="PROSITE" id="PS51257">
    <property type="entry name" value="PROKAR_LIPOPROTEIN"/>
    <property type="match status" value="1"/>
</dbReference>
<organism evidence="1 2">
    <name type="scientific">Flavivirga aquatica</name>
    <dbReference type="NCBI Taxonomy" id="1849968"/>
    <lineage>
        <taxon>Bacteria</taxon>
        <taxon>Pseudomonadati</taxon>
        <taxon>Bacteroidota</taxon>
        <taxon>Flavobacteriia</taxon>
        <taxon>Flavobacteriales</taxon>
        <taxon>Flavobacteriaceae</taxon>
        <taxon>Flavivirga</taxon>
    </lineage>
</organism>
<evidence type="ECO:0000313" key="2">
    <source>
        <dbReference type="Proteomes" id="UP000095713"/>
    </source>
</evidence>
<keyword evidence="2" id="KW-1185">Reference proteome</keyword>
<proteinExistence type="predicted"/>